<dbReference type="GO" id="GO:0009416">
    <property type="term" value="P:response to light stimulus"/>
    <property type="evidence" value="ECO:0007669"/>
    <property type="project" value="TreeGrafter"/>
</dbReference>
<dbReference type="OrthoDB" id="9772484at2"/>
<feature type="site" description="Electron transfer via tryptophanyl radical" evidence="13">
    <location>
        <position position="384"/>
    </location>
</feature>
<dbReference type="InterPro" id="IPR018394">
    <property type="entry name" value="DNA_photolyase_1_CS_C"/>
</dbReference>
<reference evidence="16 17" key="1">
    <citation type="journal article" date="2011" name="Front. Microbiol.">
        <title>Genomic signatures of strain selection and enhancement in Bacillus atrophaeus var. globigii, a historical biowarfare simulant.</title>
        <authorList>
            <person name="Gibbons H.S."/>
            <person name="Broomall S.M."/>
            <person name="McNew L.A."/>
            <person name="Daligault H."/>
            <person name="Chapman C."/>
            <person name="Bruce D."/>
            <person name="Karavis M."/>
            <person name="Krepps M."/>
            <person name="McGregor P.A."/>
            <person name="Hong C."/>
            <person name="Park K.H."/>
            <person name="Akmal A."/>
            <person name="Feldman A."/>
            <person name="Lin J.S."/>
            <person name="Chang W.E."/>
            <person name="Higgs B.W."/>
            <person name="Demirev P."/>
            <person name="Lindquist J."/>
            <person name="Liem A."/>
            <person name="Fochler E."/>
            <person name="Read T.D."/>
            <person name="Tapia R."/>
            <person name="Johnson S."/>
            <person name="Bishop-Lilly K.A."/>
            <person name="Detter C."/>
            <person name="Han C."/>
            <person name="Sozhamannan S."/>
            <person name="Rosenzweig C.N."/>
            <person name="Skowronski E.W."/>
        </authorList>
    </citation>
    <scope>NUCLEOTIDE SEQUENCE [LARGE SCALE GENOMIC DNA]</scope>
    <source>
        <strain evidence="16 17">PIT1</strain>
    </source>
</reference>
<comment type="similarity">
    <text evidence="2">Belongs to the DNA photolyase class-1 family.</text>
</comment>
<dbReference type="InterPro" id="IPR002081">
    <property type="entry name" value="Cryptochrome/DNA_photolyase_1"/>
</dbReference>
<dbReference type="PROSITE" id="PS00691">
    <property type="entry name" value="DNA_PHOTOLYASES_1_2"/>
    <property type="match status" value="1"/>
</dbReference>
<dbReference type="AlphaFoldDB" id="A0A432ZMZ7"/>
<dbReference type="InterPro" id="IPR036134">
    <property type="entry name" value="Crypto/Photolyase_FAD-like_sf"/>
</dbReference>
<evidence type="ECO:0000256" key="7">
    <source>
        <dbReference type="ARBA" id="ARBA00022991"/>
    </source>
</evidence>
<gene>
    <name evidence="16" type="ORF">CWI83_01680</name>
</gene>
<dbReference type="Proteomes" id="UP000288279">
    <property type="component" value="Unassembled WGS sequence"/>
</dbReference>
<comment type="similarity">
    <text evidence="14">Belongs to the DNA photolyase family.</text>
</comment>
<dbReference type="Gene3D" id="1.25.40.80">
    <property type="match status" value="1"/>
</dbReference>
<protein>
    <recommendedName>
        <fullName evidence="4">Deoxyribodipyrimidine photo-lyase</fullName>
        <ecNumber evidence="3">4.1.99.3</ecNumber>
    </recommendedName>
    <alternativeName>
        <fullName evidence="8">DNA photolyase</fullName>
    </alternativeName>
    <alternativeName>
        <fullName evidence="11">Photoreactivating enzyme</fullName>
    </alternativeName>
</protein>
<feature type="site" description="Electron transfer via tryptophanyl radical" evidence="13">
    <location>
        <position position="305"/>
    </location>
</feature>
<evidence type="ECO:0000256" key="8">
    <source>
        <dbReference type="ARBA" id="ARBA00031671"/>
    </source>
</evidence>
<dbReference type="InterPro" id="IPR014729">
    <property type="entry name" value="Rossmann-like_a/b/a_fold"/>
</dbReference>
<evidence type="ECO:0000256" key="10">
    <source>
        <dbReference type="ARBA" id="ARBA00059220"/>
    </source>
</evidence>
<evidence type="ECO:0000256" key="12">
    <source>
        <dbReference type="PIRSR" id="PIRSR602081-1"/>
    </source>
</evidence>
<keyword evidence="6 12" id="KW-0274">FAD</keyword>
<comment type="catalytic activity">
    <reaction evidence="9">
        <text>cyclobutadipyrimidine (in DNA) = 2 pyrimidine residues (in DNA).</text>
        <dbReference type="EC" id="4.1.99.3"/>
    </reaction>
</comment>
<dbReference type="FunFam" id="1.10.579.10:FF:000003">
    <property type="entry name" value="Deoxyribodipyrimidine photo-lyase"/>
    <property type="match status" value="1"/>
</dbReference>
<keyword evidence="7 14" id="KW-0157">Chromophore</keyword>
<dbReference type="GO" id="GO:0003904">
    <property type="term" value="F:deoxyribodipyrimidine photo-lyase activity"/>
    <property type="evidence" value="ECO:0007669"/>
    <property type="project" value="UniProtKB-EC"/>
</dbReference>
<dbReference type="PROSITE" id="PS00394">
    <property type="entry name" value="DNA_PHOTOLYASES_1_1"/>
    <property type="match status" value="1"/>
</dbReference>
<comment type="caution">
    <text evidence="16">The sequence shown here is derived from an EMBL/GenBank/DDBJ whole genome shotgun (WGS) entry which is preliminary data.</text>
</comment>
<dbReference type="PROSITE" id="PS51645">
    <property type="entry name" value="PHR_CRY_ALPHA_BETA"/>
    <property type="match status" value="1"/>
</dbReference>
<feature type="binding site" evidence="12">
    <location>
        <position position="219"/>
    </location>
    <ligand>
        <name>FAD</name>
        <dbReference type="ChEBI" id="CHEBI:57692"/>
    </ligand>
</feature>
<feature type="binding site" evidence="12">
    <location>
        <begin position="273"/>
        <end position="280"/>
    </location>
    <ligand>
        <name>FAD</name>
        <dbReference type="ChEBI" id="CHEBI:57692"/>
    </ligand>
</feature>
<dbReference type="RefSeq" id="WP_126824840.1">
    <property type="nucleotide sequence ID" value="NZ_PIQG01000001.1"/>
</dbReference>
<comment type="cofactor">
    <cofactor evidence="12">
        <name>FAD</name>
        <dbReference type="ChEBI" id="CHEBI:57692"/>
    </cofactor>
    <text evidence="12">Binds 1 FAD per subunit.</text>
</comment>
<evidence type="ECO:0000256" key="13">
    <source>
        <dbReference type="PIRSR" id="PIRSR602081-2"/>
    </source>
</evidence>
<proteinExistence type="inferred from homology"/>
<feature type="domain" description="Photolyase/cryptochrome alpha/beta" evidence="15">
    <location>
        <begin position="1"/>
        <end position="135"/>
    </location>
</feature>
<feature type="binding site" evidence="12">
    <location>
        <position position="270"/>
    </location>
    <ligand>
        <name>FAD</name>
        <dbReference type="ChEBI" id="CHEBI:57692"/>
    </ligand>
</feature>
<evidence type="ECO:0000256" key="1">
    <source>
        <dbReference type="ARBA" id="ARBA00001932"/>
    </source>
</evidence>
<evidence type="ECO:0000256" key="9">
    <source>
        <dbReference type="ARBA" id="ARBA00033999"/>
    </source>
</evidence>
<dbReference type="Gene3D" id="1.10.579.10">
    <property type="entry name" value="DNA Cyclobutane Dipyrimidine Photolyase, subunit A, domain 3"/>
    <property type="match status" value="1"/>
</dbReference>
<evidence type="ECO:0000313" key="17">
    <source>
        <dbReference type="Proteomes" id="UP000288279"/>
    </source>
</evidence>
<dbReference type="EMBL" id="PIQG01000001">
    <property type="protein sequence ID" value="RUO79250.1"/>
    <property type="molecule type" value="Genomic_DNA"/>
</dbReference>
<name>A0A432ZMZ7_9GAMM</name>
<sequence length="468" mass="53793">MSAAIWFRNDLRLVDNPAVAAALANCTKPLKAFYLVAPKQWQQHYWAPIKLDLLWRHLAQFKADLKLHDIELELLECPHWHQAPRVINDFCQTHQITDLYANAEYPLHEQQRDRAVENWLAEQHISLHMTHGQLIAAPTIRTKQGGIYQKFTPFHRAWREQIRVSGLPECPQIKLNEAATPAAIGACPLPTKSSEAWPVGEVATLALLDRYIENHVANYADERDLPGLDTTSRLSAYFELGIVGVVTAAKKLQQLSPQFPDGLEQGADIWLAELAWREFYQHLMAHVPRLSQGKAFQAHTDAFPWRTGEQAEADFARWCRGETGFPIVDAGMRQLNSTGWMHNRVRMIVASFLVKDLQLDWRWGERYFMENLIDGSFPANNGGWQWSASTGVDAVPYFRVFNPTSQSQKVDPDGRYIRTWIKELENCPSKYIHAPSEWLRANQNHDYPLPMVDHKQAREQFLEKFKAL</sequence>
<dbReference type="SUPFAM" id="SSF52425">
    <property type="entry name" value="Cryptochrome/photolyase, N-terminal domain"/>
    <property type="match status" value="1"/>
</dbReference>
<keyword evidence="17" id="KW-1185">Reference proteome</keyword>
<dbReference type="Pfam" id="PF00875">
    <property type="entry name" value="DNA_photolyase"/>
    <property type="match status" value="1"/>
</dbReference>
<comment type="function">
    <text evidence="10">Involved in repair of UV radiation-induced DNA damage. Catalyzes the light-dependent monomerization (300-600 nm) of cyclobutyl pyrimidine dimers (in cis-syn configuration), which are formed between adjacent bases on the same DNA strand upon exposure to ultraviolet radiation.</text>
</comment>
<organism evidence="16 17">
    <name type="scientific">Pseudidiomarina taiwanensis</name>
    <dbReference type="NCBI Taxonomy" id="337250"/>
    <lineage>
        <taxon>Bacteria</taxon>
        <taxon>Pseudomonadati</taxon>
        <taxon>Pseudomonadota</taxon>
        <taxon>Gammaproteobacteria</taxon>
        <taxon>Alteromonadales</taxon>
        <taxon>Idiomarinaceae</taxon>
        <taxon>Pseudidiomarina</taxon>
    </lineage>
</organism>
<evidence type="ECO:0000256" key="4">
    <source>
        <dbReference type="ARBA" id="ARBA00014046"/>
    </source>
</evidence>
<evidence type="ECO:0000313" key="16">
    <source>
        <dbReference type="EMBL" id="RUO79250.1"/>
    </source>
</evidence>
<dbReference type="PANTHER" id="PTHR11455:SF9">
    <property type="entry name" value="CRYPTOCHROME CIRCADIAN CLOCK 5 ISOFORM X1"/>
    <property type="match status" value="1"/>
</dbReference>
<dbReference type="EC" id="4.1.99.3" evidence="3"/>
<evidence type="ECO:0000256" key="2">
    <source>
        <dbReference type="ARBA" id="ARBA00005862"/>
    </source>
</evidence>
<dbReference type="InterPro" id="IPR005101">
    <property type="entry name" value="Cryptochr/Photolyase_FAD-bd"/>
</dbReference>
<accession>A0A432ZMZ7</accession>
<comment type="cofactor">
    <cofactor evidence="1">
        <name>(6R)-5,10-methylene-5,6,7,8-tetrahydrofolate</name>
        <dbReference type="ChEBI" id="CHEBI:15636"/>
    </cofactor>
</comment>
<feature type="site" description="Electron transfer via tryptophanyl radical" evidence="13">
    <location>
        <position position="361"/>
    </location>
</feature>
<dbReference type="PRINTS" id="PR00147">
    <property type="entry name" value="DNAPHOTLYASE"/>
</dbReference>
<dbReference type="Gene3D" id="3.40.50.620">
    <property type="entry name" value="HUPs"/>
    <property type="match status" value="1"/>
</dbReference>
<keyword evidence="16" id="KW-0456">Lyase</keyword>
<dbReference type="GO" id="GO:0003677">
    <property type="term" value="F:DNA binding"/>
    <property type="evidence" value="ECO:0007669"/>
    <property type="project" value="TreeGrafter"/>
</dbReference>
<dbReference type="PANTHER" id="PTHR11455">
    <property type="entry name" value="CRYPTOCHROME"/>
    <property type="match status" value="1"/>
</dbReference>
<evidence type="ECO:0000256" key="6">
    <source>
        <dbReference type="ARBA" id="ARBA00022827"/>
    </source>
</evidence>
<evidence type="ECO:0000256" key="11">
    <source>
        <dbReference type="ARBA" id="ARBA00083107"/>
    </source>
</evidence>
<dbReference type="Pfam" id="PF03441">
    <property type="entry name" value="FAD_binding_7"/>
    <property type="match status" value="1"/>
</dbReference>
<dbReference type="InterPro" id="IPR006050">
    <property type="entry name" value="DNA_photolyase_N"/>
</dbReference>
<keyword evidence="5 12" id="KW-0285">Flavoprotein</keyword>
<evidence type="ECO:0000256" key="14">
    <source>
        <dbReference type="RuleBase" id="RU004182"/>
    </source>
</evidence>
<feature type="binding site" evidence="12">
    <location>
        <begin position="231"/>
        <end position="235"/>
    </location>
    <ligand>
        <name>FAD</name>
        <dbReference type="ChEBI" id="CHEBI:57692"/>
    </ligand>
</feature>
<dbReference type="InterPro" id="IPR036155">
    <property type="entry name" value="Crypto/Photolyase_N_sf"/>
</dbReference>
<evidence type="ECO:0000256" key="3">
    <source>
        <dbReference type="ARBA" id="ARBA00013149"/>
    </source>
</evidence>
<dbReference type="GO" id="GO:0071949">
    <property type="term" value="F:FAD binding"/>
    <property type="evidence" value="ECO:0007669"/>
    <property type="project" value="TreeGrafter"/>
</dbReference>
<evidence type="ECO:0000259" key="15">
    <source>
        <dbReference type="PROSITE" id="PS51645"/>
    </source>
</evidence>
<dbReference type="SUPFAM" id="SSF48173">
    <property type="entry name" value="Cryptochrome/photolyase FAD-binding domain"/>
    <property type="match status" value="1"/>
</dbReference>
<dbReference type="GO" id="GO:0000719">
    <property type="term" value="P:photoreactive repair"/>
    <property type="evidence" value="ECO:0007669"/>
    <property type="project" value="UniProtKB-ARBA"/>
</dbReference>
<evidence type="ECO:0000256" key="5">
    <source>
        <dbReference type="ARBA" id="ARBA00022630"/>
    </source>
</evidence>